<keyword evidence="4" id="KW-1185">Reference proteome</keyword>
<evidence type="ECO:0000313" key="3">
    <source>
        <dbReference type="EMBL" id="MFD1717099.1"/>
    </source>
</evidence>
<dbReference type="InterPro" id="IPR034660">
    <property type="entry name" value="DinB/YfiT-like"/>
</dbReference>
<dbReference type="Pfam" id="PF11716">
    <property type="entry name" value="MDMPI_N"/>
    <property type="match status" value="1"/>
</dbReference>
<name>A0ABW4L282_9MICO</name>
<dbReference type="InterPro" id="IPR017520">
    <property type="entry name" value="CHP03086"/>
</dbReference>
<dbReference type="SUPFAM" id="SSF109854">
    <property type="entry name" value="DinB/YfiT-like putative metalloenzymes"/>
    <property type="match status" value="1"/>
</dbReference>
<dbReference type="InterPro" id="IPR017517">
    <property type="entry name" value="Maleyloyr_isom"/>
</dbReference>
<gene>
    <name evidence="3" type="ORF">ACFSE6_04585</name>
</gene>
<dbReference type="EMBL" id="JBHUEE010000002">
    <property type="protein sequence ID" value="MFD1717099.1"/>
    <property type="molecule type" value="Genomic_DNA"/>
</dbReference>
<feature type="domain" description="Mycothiol-dependent maleylpyruvate isomerase metal-binding" evidence="2">
    <location>
        <begin position="14"/>
        <end position="131"/>
    </location>
</feature>
<evidence type="ECO:0000313" key="4">
    <source>
        <dbReference type="Proteomes" id="UP001597277"/>
    </source>
</evidence>
<dbReference type="NCBIfam" id="TIGR03083">
    <property type="entry name" value="maleylpyruvate isomerase family mycothiol-dependent enzyme"/>
    <property type="match status" value="1"/>
</dbReference>
<dbReference type="InterPro" id="IPR024344">
    <property type="entry name" value="MDMPI_metal-binding"/>
</dbReference>
<feature type="region of interest" description="Disordered" evidence="1">
    <location>
        <begin position="160"/>
        <end position="192"/>
    </location>
</feature>
<evidence type="ECO:0000259" key="2">
    <source>
        <dbReference type="Pfam" id="PF11716"/>
    </source>
</evidence>
<evidence type="ECO:0000256" key="1">
    <source>
        <dbReference type="SAM" id="MobiDB-lite"/>
    </source>
</evidence>
<protein>
    <submittedName>
        <fullName evidence="3">TIGR03086 family metal-binding protein</fullName>
    </submittedName>
</protein>
<dbReference type="Gene3D" id="1.20.120.450">
    <property type="entry name" value="dinb family like domain"/>
    <property type="match status" value="1"/>
</dbReference>
<dbReference type="NCBIfam" id="TIGR03086">
    <property type="entry name" value="TIGR03086 family metal-binding protein"/>
    <property type="match status" value="1"/>
</dbReference>
<dbReference type="RefSeq" id="WP_388002677.1">
    <property type="nucleotide sequence ID" value="NZ_JBHUEE010000002.1"/>
</dbReference>
<accession>A0ABW4L282</accession>
<dbReference type="Proteomes" id="UP001597277">
    <property type="component" value="Unassembled WGS sequence"/>
</dbReference>
<organism evidence="3 4">
    <name type="scientific">Georgenia deserti</name>
    <dbReference type="NCBI Taxonomy" id="2093781"/>
    <lineage>
        <taxon>Bacteria</taxon>
        <taxon>Bacillati</taxon>
        <taxon>Actinomycetota</taxon>
        <taxon>Actinomycetes</taxon>
        <taxon>Micrococcales</taxon>
        <taxon>Bogoriellaceae</taxon>
        <taxon>Georgenia</taxon>
    </lineage>
</organism>
<reference evidence="4" key="1">
    <citation type="journal article" date="2019" name="Int. J. Syst. Evol. Microbiol.">
        <title>The Global Catalogue of Microorganisms (GCM) 10K type strain sequencing project: providing services to taxonomists for standard genome sequencing and annotation.</title>
        <authorList>
            <consortium name="The Broad Institute Genomics Platform"/>
            <consortium name="The Broad Institute Genome Sequencing Center for Infectious Disease"/>
            <person name="Wu L."/>
            <person name="Ma J."/>
        </authorList>
    </citation>
    <scope>NUCLEOTIDE SEQUENCE [LARGE SCALE GENOMIC DNA]</scope>
    <source>
        <strain evidence="4">JCM 17130</strain>
    </source>
</reference>
<proteinExistence type="predicted"/>
<sequence length="192" mass="20282">MSEITDTRADIAATHEWITTLLAHTSDEQLDAPTPCTEFDVRALTEHLNAVSDKLRTVAEGGNPHDRPFRVPVDPGRLADQYAAGAAEARAAWADDALLTATVTAPYGPVPGHVALSGFLMELVAHGWDLAVATGQESETDPAVVARAQALAEQAVSDEVRGPGMPFGEQVEPRPGAGPTERLAAYLGRARP</sequence>
<comment type="caution">
    <text evidence="3">The sequence shown here is derived from an EMBL/GenBank/DDBJ whole genome shotgun (WGS) entry which is preliminary data.</text>
</comment>